<accession>A0A9N8DE75</accession>
<dbReference type="Proteomes" id="UP001153069">
    <property type="component" value="Unassembled WGS sequence"/>
</dbReference>
<evidence type="ECO:0000259" key="5">
    <source>
        <dbReference type="Pfam" id="PF00173"/>
    </source>
</evidence>
<dbReference type="SUPFAM" id="SSF55856">
    <property type="entry name" value="Cytochrome b5-like heme/steroid binding domain"/>
    <property type="match status" value="1"/>
</dbReference>
<feature type="region of interest" description="Disordered" evidence="4">
    <location>
        <begin position="106"/>
        <end position="130"/>
    </location>
</feature>
<reference evidence="7" key="1">
    <citation type="submission" date="2020-06" db="EMBL/GenBank/DDBJ databases">
        <authorList>
            <consortium name="Plant Systems Biology data submission"/>
        </authorList>
    </citation>
    <scope>NUCLEOTIDE SEQUENCE</scope>
    <source>
        <strain evidence="7">D6</strain>
    </source>
</reference>
<dbReference type="AlphaFoldDB" id="A0A9N8DE75"/>
<comment type="catalytic activity">
    <reaction evidence="3">
        <text>a secondary aliphatic amine + O2 + H2O = a primary amine + an aldehyde + H2O2</text>
        <dbReference type="Rhea" id="RHEA:26414"/>
        <dbReference type="ChEBI" id="CHEBI:15377"/>
        <dbReference type="ChEBI" id="CHEBI:15379"/>
        <dbReference type="ChEBI" id="CHEBI:16240"/>
        <dbReference type="ChEBI" id="CHEBI:17478"/>
        <dbReference type="ChEBI" id="CHEBI:58855"/>
        <dbReference type="ChEBI" id="CHEBI:65296"/>
        <dbReference type="EC" id="1.4.3.4"/>
    </reaction>
</comment>
<evidence type="ECO:0000256" key="2">
    <source>
        <dbReference type="ARBA" id="ARBA00012804"/>
    </source>
</evidence>
<protein>
    <recommendedName>
        <fullName evidence="2">monoamine oxidase</fullName>
        <ecNumber evidence="2">1.4.3.4</ecNumber>
    </recommendedName>
</protein>
<dbReference type="InterPro" id="IPR050703">
    <property type="entry name" value="Flavin_MAO"/>
</dbReference>
<name>A0A9N8DE75_9STRA</name>
<dbReference type="InterPro" id="IPR036400">
    <property type="entry name" value="Cyt_B5-like_heme/steroid_sf"/>
</dbReference>
<evidence type="ECO:0000256" key="3">
    <source>
        <dbReference type="ARBA" id="ARBA00048448"/>
    </source>
</evidence>
<gene>
    <name evidence="7" type="ORF">SEMRO_31_G020070.1</name>
</gene>
<evidence type="ECO:0000313" key="7">
    <source>
        <dbReference type="EMBL" id="CAB9498064.1"/>
    </source>
</evidence>
<dbReference type="PANTHER" id="PTHR43563">
    <property type="entry name" value="AMINE OXIDASE"/>
    <property type="match status" value="1"/>
</dbReference>
<dbReference type="Gene3D" id="3.50.50.60">
    <property type="entry name" value="FAD/NAD(P)-binding domain"/>
    <property type="match status" value="1"/>
</dbReference>
<dbReference type="Pfam" id="PF01593">
    <property type="entry name" value="Amino_oxidase"/>
    <property type="match status" value="1"/>
</dbReference>
<dbReference type="PANTHER" id="PTHR43563:SF1">
    <property type="entry name" value="AMINE OXIDASE [FLAVIN-CONTAINING] B"/>
    <property type="match status" value="1"/>
</dbReference>
<sequence length="514" mass="56932">MAASTSTSSPEVLHLPVVVVGGGMGGLYTAHQLLNKYNFKSEDIVVLEARRGVGGRLVTTTHDVTNGQTPEVKFNDFAWRIGETNTMMLQLAKDFGVELVEQFTPPADASKKESHEFDTKPRTENKAPLSTYSAAALESTTLADLQDRESGYAGRTAQIAFPGESHGSKHWFAPKGLNAFPRAVLETLPEGMVKTYHRAADVEKQEDGTYKVTVMHSHGYDFTEKHYICEQVVLAVPPFQARTFSVAKDMQPALFAVYERRLGHIYVQCKPGTVKVPDASTGPDRIYKMIPDNILQQIVSGDYGHNVFQAGYACDRFERVWRELQFQGNDVVNQEVRKQLAKISGVDPALGDQIEQAFVRILFVHRWQVEAHVNGKTKEELSLQAITPNPVRLPGLYLVGEAFSSQQGWTEGAVMTASKAAEFIGQHKSERNVMVPEGVSPYNMPCKVDETSMVYRDLVLEASTFAGIHPGGAGPINWMKGHDVTNMFENYHKGWPNPLATIFGIQKGSLKQDD</sequence>
<dbReference type="GO" id="GO:0097621">
    <property type="term" value="F:monoamine oxidase activity"/>
    <property type="evidence" value="ECO:0007669"/>
    <property type="project" value="UniProtKB-EC"/>
</dbReference>
<dbReference type="OrthoDB" id="10051671at2759"/>
<dbReference type="EC" id="1.4.3.4" evidence="2"/>
<dbReference type="Pfam" id="PF00173">
    <property type="entry name" value="Cyt-b5"/>
    <property type="match status" value="1"/>
</dbReference>
<dbReference type="InterPro" id="IPR036188">
    <property type="entry name" value="FAD/NAD-bd_sf"/>
</dbReference>
<dbReference type="EMBL" id="CAICTM010000031">
    <property type="protein sequence ID" value="CAB9498064.1"/>
    <property type="molecule type" value="Genomic_DNA"/>
</dbReference>
<evidence type="ECO:0000313" key="8">
    <source>
        <dbReference type="Proteomes" id="UP001153069"/>
    </source>
</evidence>
<dbReference type="Gene3D" id="3.10.120.10">
    <property type="entry name" value="Cytochrome b5-like heme/steroid binding domain"/>
    <property type="match status" value="1"/>
</dbReference>
<organism evidence="7 8">
    <name type="scientific">Seminavis robusta</name>
    <dbReference type="NCBI Taxonomy" id="568900"/>
    <lineage>
        <taxon>Eukaryota</taxon>
        <taxon>Sar</taxon>
        <taxon>Stramenopiles</taxon>
        <taxon>Ochrophyta</taxon>
        <taxon>Bacillariophyta</taxon>
        <taxon>Bacillariophyceae</taxon>
        <taxon>Bacillariophycidae</taxon>
        <taxon>Naviculales</taxon>
        <taxon>Naviculaceae</taxon>
        <taxon>Seminavis</taxon>
    </lineage>
</organism>
<evidence type="ECO:0000256" key="4">
    <source>
        <dbReference type="SAM" id="MobiDB-lite"/>
    </source>
</evidence>
<comment type="caution">
    <text evidence="7">The sequence shown here is derived from an EMBL/GenBank/DDBJ whole genome shotgun (WGS) entry which is preliminary data.</text>
</comment>
<proteinExistence type="inferred from homology"/>
<dbReference type="InterPro" id="IPR001199">
    <property type="entry name" value="Cyt_B5-like_heme/steroid-bd"/>
</dbReference>
<feature type="compositionally biased region" description="Basic and acidic residues" evidence="4">
    <location>
        <begin position="109"/>
        <end position="125"/>
    </location>
</feature>
<keyword evidence="8" id="KW-1185">Reference proteome</keyword>
<feature type="domain" description="Amine oxidase" evidence="6">
    <location>
        <begin position="24"/>
        <end position="118"/>
    </location>
</feature>
<dbReference type="SUPFAM" id="SSF51905">
    <property type="entry name" value="FAD/NAD(P)-binding domain"/>
    <property type="match status" value="1"/>
</dbReference>
<evidence type="ECO:0000256" key="1">
    <source>
        <dbReference type="ARBA" id="ARBA00005995"/>
    </source>
</evidence>
<comment type="similarity">
    <text evidence="1">Belongs to the flavin monoamine oxidase family.</text>
</comment>
<dbReference type="InterPro" id="IPR002937">
    <property type="entry name" value="Amino_oxidase"/>
</dbReference>
<feature type="domain" description="Cytochrome b5 heme-binding" evidence="5">
    <location>
        <begin position="449"/>
        <end position="493"/>
    </location>
</feature>
<evidence type="ECO:0000259" key="6">
    <source>
        <dbReference type="Pfam" id="PF01593"/>
    </source>
</evidence>